<evidence type="ECO:0000256" key="1">
    <source>
        <dbReference type="SAM" id="Phobius"/>
    </source>
</evidence>
<dbReference type="RefSeq" id="WP_329073640.1">
    <property type="nucleotide sequence ID" value="NZ_CP109495.1"/>
</dbReference>
<gene>
    <name evidence="2" type="ORF">OG442_00110</name>
</gene>
<dbReference type="EMBL" id="CP109495">
    <property type="protein sequence ID" value="WUX50099.1"/>
    <property type="molecule type" value="Genomic_DNA"/>
</dbReference>
<feature type="transmembrane region" description="Helical" evidence="1">
    <location>
        <begin position="43"/>
        <end position="61"/>
    </location>
</feature>
<name>A0ABZ1ZUX6_STRNV</name>
<proteinExistence type="predicted"/>
<accession>A0ABZ1ZUX6</accession>
<keyword evidence="1" id="KW-0812">Transmembrane</keyword>
<keyword evidence="1" id="KW-0472">Membrane</keyword>
<feature type="transmembrane region" description="Helical" evidence="1">
    <location>
        <begin position="16"/>
        <end position="37"/>
    </location>
</feature>
<keyword evidence="1" id="KW-1133">Transmembrane helix</keyword>
<organism evidence="2 3">
    <name type="scientific">Streptomyces niveus</name>
    <name type="common">Streptomyces spheroides</name>
    <dbReference type="NCBI Taxonomy" id="193462"/>
    <lineage>
        <taxon>Bacteria</taxon>
        <taxon>Bacillati</taxon>
        <taxon>Actinomycetota</taxon>
        <taxon>Actinomycetes</taxon>
        <taxon>Kitasatosporales</taxon>
        <taxon>Streptomycetaceae</taxon>
        <taxon>Streptomyces</taxon>
    </lineage>
</organism>
<evidence type="ECO:0000313" key="3">
    <source>
        <dbReference type="Proteomes" id="UP001432209"/>
    </source>
</evidence>
<reference evidence="2" key="1">
    <citation type="submission" date="2022-10" db="EMBL/GenBank/DDBJ databases">
        <title>The complete genomes of actinobacterial strains from the NBC collection.</title>
        <authorList>
            <person name="Joergensen T.S."/>
            <person name="Alvarez Arevalo M."/>
            <person name="Sterndorff E.B."/>
            <person name="Faurdal D."/>
            <person name="Vuksanovic O."/>
            <person name="Mourched A.-S."/>
            <person name="Charusanti P."/>
            <person name="Shaw S."/>
            <person name="Blin K."/>
            <person name="Weber T."/>
        </authorList>
    </citation>
    <scope>NUCLEOTIDE SEQUENCE</scope>
    <source>
        <strain evidence="2">NBC_01432</strain>
    </source>
</reference>
<keyword evidence="3" id="KW-1185">Reference proteome</keyword>
<dbReference type="Proteomes" id="UP001432209">
    <property type="component" value="Chromosome"/>
</dbReference>
<evidence type="ECO:0000313" key="2">
    <source>
        <dbReference type="EMBL" id="WUX50099.1"/>
    </source>
</evidence>
<protein>
    <submittedName>
        <fullName evidence="2">Uncharacterized protein</fullName>
    </submittedName>
</protein>
<sequence>MQRPNRHHTRTMTGKLEWLAGLTPLVAVVAVIVLSATGNSSRIPAVIGMGTAAAAGGTIHSHRARQNRRR</sequence>